<accession>A0A6J5GMX3</accession>
<dbReference type="AlphaFoldDB" id="A0A6J5GMX3"/>
<dbReference type="InterPro" id="IPR003661">
    <property type="entry name" value="HisK_dim/P_dom"/>
</dbReference>
<dbReference type="SMART" id="SM00388">
    <property type="entry name" value="HisKA"/>
    <property type="match status" value="1"/>
</dbReference>
<dbReference type="InterPro" id="IPR050980">
    <property type="entry name" value="2C_sensor_his_kinase"/>
</dbReference>
<dbReference type="PROSITE" id="PS50109">
    <property type="entry name" value="HIS_KIN"/>
    <property type="match status" value="1"/>
</dbReference>
<sequence>MKRPSFSTQLVVLWALVAALCAVLVAIVGFMAISAESQQIAGARQQVTAACEAVASRYSLSRPLSAATGNTDLMHAVLDIVLAQEQNVEGGFWTSGPVALAVPHGATQSRDSEAAVNAPPTGFLAYAFPTYQGSGIKRDIPEAETPLILRTLRTAAATHTAAADVIRSGPDAVVAAACTVKDEPALFAWMLTRARPPLGPHGELLVTGLAAILAVILVVAVALAVTLRRWKRNLNLLESGLSLESSVEPAGQLPRLHEPELDRIVDALNRYANRAEQLRQQTADLSDKLARAERFSVLGKLAAQVAHEIRNPAGAMRLKAENALAGDSERQQGALRFILEQIGRIETQVASLLALTQPVTVKPQKVNVAGWLASVVESHRELARQRGIRLMLVTKLEALAEAPTPALPEFDPEQLRRALDNLLLNALRHVGEAGMVTVTAQRDWSAGRPHLRIAVSDNGPGVPADQRERIFEPFVTGRPDGSGLGLAVVREVASAHGGRAWLDGKLAGACFVIEIPWQPSS</sequence>
<evidence type="ECO:0000313" key="14">
    <source>
        <dbReference type="Proteomes" id="UP000494119"/>
    </source>
</evidence>
<dbReference type="RefSeq" id="WP_175197689.1">
    <property type="nucleotide sequence ID" value="NZ_CADIKL010000041.1"/>
</dbReference>
<name>A0A6J5GMX3_9BURK</name>
<dbReference type="CDD" id="cd00075">
    <property type="entry name" value="HATPase"/>
    <property type="match status" value="1"/>
</dbReference>
<dbReference type="Gene3D" id="1.10.287.130">
    <property type="match status" value="1"/>
</dbReference>
<keyword evidence="11" id="KW-1133">Transmembrane helix</keyword>
<dbReference type="CDD" id="cd00082">
    <property type="entry name" value="HisKA"/>
    <property type="match status" value="1"/>
</dbReference>
<evidence type="ECO:0000256" key="9">
    <source>
        <dbReference type="ARBA" id="ARBA00023026"/>
    </source>
</evidence>
<dbReference type="Gene3D" id="3.30.565.10">
    <property type="entry name" value="Histidine kinase-like ATPase, C-terminal domain"/>
    <property type="match status" value="1"/>
</dbReference>
<organism evidence="13 14">
    <name type="scientific">Paraburkholderia caffeinitolerans</name>
    <dbReference type="NCBI Taxonomy" id="1723730"/>
    <lineage>
        <taxon>Bacteria</taxon>
        <taxon>Pseudomonadati</taxon>
        <taxon>Pseudomonadota</taxon>
        <taxon>Betaproteobacteria</taxon>
        <taxon>Burkholderiales</taxon>
        <taxon>Burkholderiaceae</taxon>
        <taxon>Paraburkholderia</taxon>
    </lineage>
</organism>
<dbReference type="GO" id="GO:0000155">
    <property type="term" value="F:phosphorelay sensor kinase activity"/>
    <property type="evidence" value="ECO:0007669"/>
    <property type="project" value="InterPro"/>
</dbReference>
<evidence type="ECO:0000256" key="7">
    <source>
        <dbReference type="ARBA" id="ARBA00022777"/>
    </source>
</evidence>
<evidence type="ECO:0000256" key="4">
    <source>
        <dbReference type="ARBA" id="ARBA00022475"/>
    </source>
</evidence>
<evidence type="ECO:0000256" key="2">
    <source>
        <dbReference type="ARBA" id="ARBA00004651"/>
    </source>
</evidence>
<dbReference type="EC" id="2.7.13.3" evidence="3"/>
<dbReference type="PRINTS" id="PR00344">
    <property type="entry name" value="BCTRLSENSOR"/>
</dbReference>
<evidence type="ECO:0000256" key="6">
    <source>
        <dbReference type="ARBA" id="ARBA00022679"/>
    </source>
</evidence>
<gene>
    <name evidence="13" type="primary">sasA_14</name>
    <name evidence="13" type="ORF">LMG28688_05843</name>
</gene>
<dbReference type="InterPro" id="IPR036890">
    <property type="entry name" value="HATPase_C_sf"/>
</dbReference>
<keyword evidence="6 13" id="KW-0808">Transferase</keyword>
<evidence type="ECO:0000256" key="1">
    <source>
        <dbReference type="ARBA" id="ARBA00000085"/>
    </source>
</evidence>
<dbReference type="Pfam" id="PF00512">
    <property type="entry name" value="HisKA"/>
    <property type="match status" value="1"/>
</dbReference>
<comment type="catalytic activity">
    <reaction evidence="1">
        <text>ATP + protein L-histidine = ADP + protein N-phospho-L-histidine.</text>
        <dbReference type="EC" id="2.7.13.3"/>
    </reaction>
</comment>
<dbReference type="InterPro" id="IPR003594">
    <property type="entry name" value="HATPase_dom"/>
</dbReference>
<keyword evidence="5" id="KW-0597">Phosphoprotein</keyword>
<evidence type="ECO:0000256" key="8">
    <source>
        <dbReference type="ARBA" id="ARBA00023012"/>
    </source>
</evidence>
<dbReference type="PANTHER" id="PTHR44936">
    <property type="entry name" value="SENSOR PROTEIN CREC"/>
    <property type="match status" value="1"/>
</dbReference>
<feature type="coiled-coil region" evidence="10">
    <location>
        <begin position="261"/>
        <end position="295"/>
    </location>
</feature>
<keyword evidence="8" id="KW-0902">Two-component regulatory system</keyword>
<reference evidence="13 14" key="1">
    <citation type="submission" date="2020-04" db="EMBL/GenBank/DDBJ databases">
        <authorList>
            <person name="De Canck E."/>
        </authorList>
    </citation>
    <scope>NUCLEOTIDE SEQUENCE [LARGE SCALE GENOMIC DNA]</scope>
    <source>
        <strain evidence="13 14">LMG 28688</strain>
    </source>
</reference>
<evidence type="ECO:0000256" key="5">
    <source>
        <dbReference type="ARBA" id="ARBA00022553"/>
    </source>
</evidence>
<proteinExistence type="predicted"/>
<dbReference type="GO" id="GO:0005886">
    <property type="term" value="C:plasma membrane"/>
    <property type="evidence" value="ECO:0007669"/>
    <property type="project" value="UniProtKB-SubCell"/>
</dbReference>
<keyword evidence="7 13" id="KW-0418">Kinase</keyword>
<dbReference type="PANTHER" id="PTHR44936:SF9">
    <property type="entry name" value="SENSOR PROTEIN CREC"/>
    <property type="match status" value="1"/>
</dbReference>
<evidence type="ECO:0000256" key="10">
    <source>
        <dbReference type="SAM" id="Coils"/>
    </source>
</evidence>
<feature type="domain" description="Histidine kinase" evidence="12">
    <location>
        <begin position="304"/>
        <end position="519"/>
    </location>
</feature>
<keyword evidence="14" id="KW-1185">Reference proteome</keyword>
<evidence type="ECO:0000256" key="3">
    <source>
        <dbReference type="ARBA" id="ARBA00012438"/>
    </source>
</evidence>
<dbReference type="SUPFAM" id="SSF47384">
    <property type="entry name" value="Homodimeric domain of signal transducing histidine kinase"/>
    <property type="match status" value="1"/>
</dbReference>
<protein>
    <recommendedName>
        <fullName evidence="3">histidine kinase</fullName>
        <ecNumber evidence="3">2.7.13.3</ecNumber>
    </recommendedName>
</protein>
<feature type="transmembrane region" description="Helical" evidence="11">
    <location>
        <begin position="204"/>
        <end position="227"/>
    </location>
</feature>
<dbReference type="Pfam" id="PF02518">
    <property type="entry name" value="HATPase_c"/>
    <property type="match status" value="1"/>
</dbReference>
<dbReference type="InterPro" id="IPR005467">
    <property type="entry name" value="His_kinase_dom"/>
</dbReference>
<dbReference type="SMART" id="SM00387">
    <property type="entry name" value="HATPase_c"/>
    <property type="match status" value="1"/>
</dbReference>
<evidence type="ECO:0000259" key="12">
    <source>
        <dbReference type="PROSITE" id="PS50109"/>
    </source>
</evidence>
<evidence type="ECO:0000256" key="11">
    <source>
        <dbReference type="SAM" id="Phobius"/>
    </source>
</evidence>
<dbReference type="InterPro" id="IPR004358">
    <property type="entry name" value="Sig_transdc_His_kin-like_C"/>
</dbReference>
<keyword evidence="4" id="KW-1003">Cell membrane</keyword>
<dbReference type="Proteomes" id="UP000494119">
    <property type="component" value="Unassembled WGS sequence"/>
</dbReference>
<comment type="subcellular location">
    <subcellularLocation>
        <location evidence="2">Cell membrane</location>
        <topology evidence="2">Multi-pass membrane protein</topology>
    </subcellularLocation>
</comment>
<keyword evidence="11" id="KW-0472">Membrane</keyword>
<keyword evidence="10" id="KW-0175">Coiled coil</keyword>
<keyword evidence="9" id="KW-0843">Virulence</keyword>
<dbReference type="SUPFAM" id="SSF55874">
    <property type="entry name" value="ATPase domain of HSP90 chaperone/DNA topoisomerase II/histidine kinase"/>
    <property type="match status" value="1"/>
</dbReference>
<dbReference type="EMBL" id="CADIKL010000041">
    <property type="protein sequence ID" value="CAB3803802.1"/>
    <property type="molecule type" value="Genomic_DNA"/>
</dbReference>
<evidence type="ECO:0000313" key="13">
    <source>
        <dbReference type="EMBL" id="CAB3803802.1"/>
    </source>
</evidence>
<dbReference type="InterPro" id="IPR036097">
    <property type="entry name" value="HisK_dim/P_sf"/>
</dbReference>
<keyword evidence="11" id="KW-0812">Transmembrane</keyword>